<dbReference type="OrthoDB" id="648493at2"/>
<proteinExistence type="predicted"/>
<feature type="transmembrane region" description="Helical" evidence="1">
    <location>
        <begin position="80"/>
        <end position="100"/>
    </location>
</feature>
<dbReference type="AlphaFoldDB" id="A0A3G2L4A9"/>
<gene>
    <name evidence="2" type="ORF">D1013_06875</name>
</gene>
<evidence type="ECO:0000313" key="2">
    <source>
        <dbReference type="EMBL" id="AYN67110.1"/>
    </source>
</evidence>
<dbReference type="Proteomes" id="UP000276309">
    <property type="component" value="Chromosome"/>
</dbReference>
<protein>
    <recommendedName>
        <fullName evidence="4">DUF2306 domain-containing protein</fullName>
    </recommendedName>
</protein>
<evidence type="ECO:0000313" key="3">
    <source>
        <dbReference type="Proteomes" id="UP000276309"/>
    </source>
</evidence>
<keyword evidence="1" id="KW-0472">Membrane</keyword>
<keyword evidence="1" id="KW-0812">Transmembrane</keyword>
<keyword evidence="3" id="KW-1185">Reference proteome</keyword>
<dbReference type="RefSeq" id="WP_121848159.1">
    <property type="nucleotide sequence ID" value="NZ_CP032050.1"/>
</dbReference>
<feature type="transmembrane region" description="Helical" evidence="1">
    <location>
        <begin position="44"/>
        <end position="68"/>
    </location>
</feature>
<organism evidence="2 3">
    <name type="scientific">Euzebyella marina</name>
    <dbReference type="NCBI Taxonomy" id="1761453"/>
    <lineage>
        <taxon>Bacteria</taxon>
        <taxon>Pseudomonadati</taxon>
        <taxon>Bacteroidota</taxon>
        <taxon>Flavobacteriia</taxon>
        <taxon>Flavobacteriales</taxon>
        <taxon>Flavobacteriaceae</taxon>
        <taxon>Euzebyella</taxon>
    </lineage>
</organism>
<evidence type="ECO:0000256" key="1">
    <source>
        <dbReference type="SAM" id="Phobius"/>
    </source>
</evidence>
<feature type="transmembrane region" description="Helical" evidence="1">
    <location>
        <begin position="12"/>
        <end position="32"/>
    </location>
</feature>
<accession>A0A3G2L4A9</accession>
<keyword evidence="1" id="KW-1133">Transmembrane helix</keyword>
<reference evidence="2 3" key="1">
    <citation type="submission" date="2018-08" db="EMBL/GenBank/DDBJ databases">
        <title>The reduced genetic potential of extracellular carbohydrate catabolism in Euzebyella marina RN62, a Flavobacteriia bacterium isolated from the hadal water.</title>
        <authorList>
            <person name="Xue C."/>
        </authorList>
    </citation>
    <scope>NUCLEOTIDE SEQUENCE [LARGE SCALE GENOMIC DNA]</scope>
    <source>
        <strain evidence="2 3">RN62</strain>
    </source>
</reference>
<feature type="transmembrane region" description="Helical" evidence="1">
    <location>
        <begin position="145"/>
        <end position="163"/>
    </location>
</feature>
<feature type="transmembrane region" description="Helical" evidence="1">
    <location>
        <begin position="199"/>
        <end position="221"/>
    </location>
</feature>
<feature type="transmembrane region" description="Helical" evidence="1">
    <location>
        <begin position="112"/>
        <end position="133"/>
    </location>
</feature>
<dbReference type="KEGG" id="emar:D1013_06875"/>
<name>A0A3G2L4A9_9FLAO</name>
<feature type="transmembrane region" description="Helical" evidence="1">
    <location>
        <begin position="169"/>
        <end position="187"/>
    </location>
</feature>
<dbReference type="EMBL" id="CP032050">
    <property type="protein sequence ID" value="AYN67110.1"/>
    <property type="molecule type" value="Genomic_DNA"/>
</dbReference>
<evidence type="ECO:0008006" key="4">
    <source>
        <dbReference type="Google" id="ProtNLM"/>
    </source>
</evidence>
<sequence length="230" mass="26487">MIETIPTKKADHYFFSVMAVYYLGTAFIGFGYSSTKIISNGGEIPVRAIIHGTLGAAWYFLFFFQVLLIMLHKKRLHMKLGNISVPLIILIFITGIYVVLLRKPLSFEPAPYAFMGSELALMLMGIIYVALGYKYRYNAHYHKRYYLMSIIILSGAGILRFYSFLGLEMFNALVVIYLIPFSLLFLYDLMAYRRVFKASWIGLLIYILFQFVLGIPFQILADFLRPLVNS</sequence>